<sequence>MPKPTQELWTKIEEEFRTIWNFPNCIGAIDGKHVNIRAPWNSGSLYFNYKKYFSTVLLAVVDAKYKFIIVDIGAFGRNSDSGILNNSKFGQRLQNNTIGIPPNKRLPGMIEEMPLVFVGDEAFPLSEHIMRPYPGNQVSDNHDKKIFNYRLSRARRLVESAFGILTQKFEVFQKKIKMQPMHLDSMILACTCLHNYVRENDELENLELPSDSILQDIRSVDYHTMTNAMVIRETFKSYFISEHGAVPWQTEMIRRC</sequence>
<keyword evidence="6" id="KW-0378">Hydrolase</keyword>
<keyword evidence="7" id="KW-0539">Nucleus</keyword>
<comment type="subcellular location">
    <subcellularLocation>
        <location evidence="2">Nucleus</location>
    </subcellularLocation>
</comment>
<comment type="similarity">
    <text evidence="3">Belongs to the HARBI1 family.</text>
</comment>
<evidence type="ECO:0000256" key="3">
    <source>
        <dbReference type="ARBA" id="ARBA00006958"/>
    </source>
</evidence>
<evidence type="ECO:0000256" key="4">
    <source>
        <dbReference type="ARBA" id="ARBA00022722"/>
    </source>
</evidence>
<feature type="domain" description="DDE Tnp4" evidence="8">
    <location>
        <begin position="29"/>
        <end position="195"/>
    </location>
</feature>
<dbReference type="AlphaFoldDB" id="S4PD02"/>
<keyword evidence="5" id="KW-0479">Metal-binding</keyword>
<name>S4PD02_9NEOP</name>
<dbReference type="GO" id="GO:0004518">
    <property type="term" value="F:nuclease activity"/>
    <property type="evidence" value="ECO:0007669"/>
    <property type="project" value="UniProtKB-KW"/>
</dbReference>
<evidence type="ECO:0000313" key="9">
    <source>
        <dbReference type="EMBL" id="JAA88704.1"/>
    </source>
</evidence>
<accession>S4PD02</accession>
<dbReference type="EMBL" id="GAIX01003856">
    <property type="protein sequence ID" value="JAA88704.1"/>
    <property type="molecule type" value="Transcribed_RNA"/>
</dbReference>
<evidence type="ECO:0000256" key="1">
    <source>
        <dbReference type="ARBA" id="ARBA00001968"/>
    </source>
</evidence>
<keyword evidence="4" id="KW-0540">Nuclease</keyword>
<evidence type="ECO:0000256" key="2">
    <source>
        <dbReference type="ARBA" id="ARBA00004123"/>
    </source>
</evidence>
<dbReference type="GO" id="GO:0005634">
    <property type="term" value="C:nucleus"/>
    <property type="evidence" value="ECO:0007669"/>
    <property type="project" value="UniProtKB-SubCell"/>
</dbReference>
<protein>
    <submittedName>
        <fullName evidence="9">Putative nuclease HARBI1</fullName>
    </submittedName>
</protein>
<dbReference type="GO" id="GO:0016787">
    <property type="term" value="F:hydrolase activity"/>
    <property type="evidence" value="ECO:0007669"/>
    <property type="project" value="UniProtKB-KW"/>
</dbReference>
<dbReference type="PANTHER" id="PTHR22930">
    <property type="match status" value="1"/>
</dbReference>
<dbReference type="PANTHER" id="PTHR22930:SF269">
    <property type="entry name" value="NUCLEASE HARBI1-LIKE PROTEIN"/>
    <property type="match status" value="1"/>
</dbReference>
<evidence type="ECO:0000259" key="8">
    <source>
        <dbReference type="Pfam" id="PF13359"/>
    </source>
</evidence>
<comment type="cofactor">
    <cofactor evidence="1">
        <name>a divalent metal cation</name>
        <dbReference type="ChEBI" id="CHEBI:60240"/>
    </cofactor>
</comment>
<reference evidence="9" key="1">
    <citation type="journal article" date="2013" name="BMC Genomics">
        <title>Unscrambling butterfly oogenesis.</title>
        <authorList>
            <person name="Carter J.M."/>
            <person name="Baker S.C."/>
            <person name="Pink R."/>
            <person name="Carter D.R."/>
            <person name="Collins A."/>
            <person name="Tomlin J."/>
            <person name="Gibbs M."/>
            <person name="Breuker C.J."/>
        </authorList>
    </citation>
    <scope>NUCLEOTIDE SEQUENCE</scope>
    <source>
        <tissue evidence="9">Ovary</tissue>
    </source>
</reference>
<dbReference type="InterPro" id="IPR045249">
    <property type="entry name" value="HARBI1-like"/>
</dbReference>
<proteinExistence type="inferred from homology"/>
<organism evidence="9">
    <name type="scientific">Pararge aegeria</name>
    <name type="common">speckled wood butterfly</name>
    <dbReference type="NCBI Taxonomy" id="116150"/>
    <lineage>
        <taxon>Eukaryota</taxon>
        <taxon>Metazoa</taxon>
        <taxon>Ecdysozoa</taxon>
        <taxon>Arthropoda</taxon>
        <taxon>Hexapoda</taxon>
        <taxon>Insecta</taxon>
        <taxon>Pterygota</taxon>
        <taxon>Neoptera</taxon>
        <taxon>Endopterygota</taxon>
        <taxon>Lepidoptera</taxon>
        <taxon>Glossata</taxon>
        <taxon>Ditrysia</taxon>
        <taxon>Papilionoidea</taxon>
        <taxon>Nymphalidae</taxon>
        <taxon>Satyrinae</taxon>
        <taxon>Satyrini</taxon>
        <taxon>Parargina</taxon>
        <taxon>Pararge</taxon>
    </lineage>
</organism>
<evidence type="ECO:0000256" key="7">
    <source>
        <dbReference type="ARBA" id="ARBA00023242"/>
    </source>
</evidence>
<dbReference type="GO" id="GO:0046872">
    <property type="term" value="F:metal ion binding"/>
    <property type="evidence" value="ECO:0007669"/>
    <property type="project" value="UniProtKB-KW"/>
</dbReference>
<evidence type="ECO:0000256" key="6">
    <source>
        <dbReference type="ARBA" id="ARBA00022801"/>
    </source>
</evidence>
<reference evidence="9" key="2">
    <citation type="submission" date="2013-05" db="EMBL/GenBank/DDBJ databases">
        <authorList>
            <person name="Carter J.-M."/>
            <person name="Baker S.C."/>
            <person name="Pink R."/>
            <person name="Carter D.R.F."/>
            <person name="Collins A."/>
            <person name="Tomlin J."/>
            <person name="Gibbs M."/>
            <person name="Breuker C.J."/>
        </authorList>
    </citation>
    <scope>NUCLEOTIDE SEQUENCE</scope>
    <source>
        <tissue evidence="9">Ovary</tissue>
    </source>
</reference>
<dbReference type="InterPro" id="IPR027806">
    <property type="entry name" value="HARBI1_dom"/>
</dbReference>
<dbReference type="Pfam" id="PF13359">
    <property type="entry name" value="DDE_Tnp_4"/>
    <property type="match status" value="1"/>
</dbReference>
<evidence type="ECO:0000256" key="5">
    <source>
        <dbReference type="ARBA" id="ARBA00022723"/>
    </source>
</evidence>